<feature type="compositionally biased region" description="Basic and acidic residues" evidence="1">
    <location>
        <begin position="74"/>
        <end position="90"/>
    </location>
</feature>
<keyword evidence="4" id="KW-1185">Reference proteome</keyword>
<feature type="region of interest" description="Disordered" evidence="1">
    <location>
        <begin position="66"/>
        <end position="90"/>
    </location>
</feature>
<reference evidence="4" key="1">
    <citation type="submission" date="2010-05" db="EMBL/GenBank/DDBJ databases">
        <title>The genome sequence of Magnaporthe poae strain ATCC 64411.</title>
        <authorList>
            <person name="Ma L.-J."/>
            <person name="Dead R."/>
            <person name="Young S."/>
            <person name="Zeng Q."/>
            <person name="Koehrsen M."/>
            <person name="Alvarado L."/>
            <person name="Berlin A."/>
            <person name="Chapman S.B."/>
            <person name="Chen Z."/>
            <person name="Freedman E."/>
            <person name="Gellesch M."/>
            <person name="Goldberg J."/>
            <person name="Griggs A."/>
            <person name="Gujja S."/>
            <person name="Heilman E.R."/>
            <person name="Heiman D."/>
            <person name="Hepburn T."/>
            <person name="Howarth C."/>
            <person name="Jen D."/>
            <person name="Larson L."/>
            <person name="Mehta T."/>
            <person name="Neiman D."/>
            <person name="Pearson M."/>
            <person name="Roberts A."/>
            <person name="Saif S."/>
            <person name="Shea T."/>
            <person name="Shenoy N."/>
            <person name="Sisk P."/>
            <person name="Stolte C."/>
            <person name="Sykes S."/>
            <person name="Walk T."/>
            <person name="White J."/>
            <person name="Yandava C."/>
            <person name="Haas B."/>
            <person name="Nusbaum C."/>
            <person name="Birren B."/>
        </authorList>
    </citation>
    <scope>NUCLEOTIDE SEQUENCE [LARGE SCALE GENOMIC DNA]</scope>
    <source>
        <strain evidence="4">ATCC 64411 / 73-15</strain>
    </source>
</reference>
<reference evidence="3" key="5">
    <citation type="submission" date="2015-06" db="UniProtKB">
        <authorList>
            <consortium name="EnsemblFungi"/>
        </authorList>
    </citation>
    <scope>IDENTIFICATION</scope>
    <source>
        <strain evidence="3">ATCC 64411</strain>
    </source>
</reference>
<gene>
    <name evidence="2" type="ORF">MAPG_08628</name>
</gene>
<dbReference type="EnsemblFungi" id="MAPG_08628T0">
    <property type="protein sequence ID" value="MAPG_08628T0"/>
    <property type="gene ID" value="MAPG_08628"/>
</dbReference>
<evidence type="ECO:0000313" key="4">
    <source>
        <dbReference type="Proteomes" id="UP000011715"/>
    </source>
</evidence>
<evidence type="ECO:0000313" key="2">
    <source>
        <dbReference type="EMBL" id="KLU89657.1"/>
    </source>
</evidence>
<dbReference type="VEuPathDB" id="FungiDB:MAPG_08628"/>
<dbReference type="EMBL" id="ADBL01002084">
    <property type="status" value="NOT_ANNOTATED_CDS"/>
    <property type="molecule type" value="Genomic_DNA"/>
</dbReference>
<dbReference type="AlphaFoldDB" id="A0A0C4E7V3"/>
<accession>A0A0C4E7V3</accession>
<evidence type="ECO:0000313" key="3">
    <source>
        <dbReference type="EnsemblFungi" id="MAPG_08628T0"/>
    </source>
</evidence>
<protein>
    <submittedName>
        <fullName evidence="2 3">Uncharacterized protein</fullName>
    </submittedName>
</protein>
<dbReference type="Proteomes" id="UP000011715">
    <property type="component" value="Unassembled WGS sequence"/>
</dbReference>
<organism evidence="3 4">
    <name type="scientific">Magnaporthiopsis poae (strain ATCC 64411 / 73-15)</name>
    <name type="common">Kentucky bluegrass fungus</name>
    <name type="synonym">Magnaporthe poae</name>
    <dbReference type="NCBI Taxonomy" id="644358"/>
    <lineage>
        <taxon>Eukaryota</taxon>
        <taxon>Fungi</taxon>
        <taxon>Dikarya</taxon>
        <taxon>Ascomycota</taxon>
        <taxon>Pezizomycotina</taxon>
        <taxon>Sordariomycetes</taxon>
        <taxon>Sordariomycetidae</taxon>
        <taxon>Magnaporthales</taxon>
        <taxon>Magnaporthaceae</taxon>
        <taxon>Magnaporthiopsis</taxon>
    </lineage>
</organism>
<reference evidence="2" key="2">
    <citation type="submission" date="2010-05" db="EMBL/GenBank/DDBJ databases">
        <title>The Genome Sequence of Magnaporthe poae strain ATCC 64411.</title>
        <authorList>
            <consortium name="The Broad Institute Genome Sequencing Platform"/>
            <consortium name="Broad Institute Genome Sequencing Center for Infectious Disease"/>
            <person name="Ma L.-J."/>
            <person name="Dead R."/>
            <person name="Young S."/>
            <person name="Zeng Q."/>
            <person name="Koehrsen M."/>
            <person name="Alvarado L."/>
            <person name="Berlin A."/>
            <person name="Chapman S.B."/>
            <person name="Chen Z."/>
            <person name="Freedman E."/>
            <person name="Gellesch M."/>
            <person name="Goldberg J."/>
            <person name="Griggs A."/>
            <person name="Gujja S."/>
            <person name="Heilman E.R."/>
            <person name="Heiman D."/>
            <person name="Hepburn T."/>
            <person name="Howarth C."/>
            <person name="Jen D."/>
            <person name="Larson L."/>
            <person name="Mehta T."/>
            <person name="Neiman D."/>
            <person name="Pearson M."/>
            <person name="Roberts A."/>
            <person name="Saif S."/>
            <person name="Shea T."/>
            <person name="Shenoy N."/>
            <person name="Sisk P."/>
            <person name="Stolte C."/>
            <person name="Sykes S."/>
            <person name="Walk T."/>
            <person name="White J."/>
            <person name="Yandava C."/>
            <person name="Haas B."/>
            <person name="Nusbaum C."/>
            <person name="Birren B."/>
        </authorList>
    </citation>
    <scope>NUCLEOTIDE SEQUENCE</scope>
    <source>
        <strain evidence="2">ATCC 64411</strain>
    </source>
</reference>
<name>A0A0C4E7V3_MAGP6</name>
<evidence type="ECO:0000256" key="1">
    <source>
        <dbReference type="SAM" id="MobiDB-lite"/>
    </source>
</evidence>
<sequence>MEPAAFCPRRVLFPSRTVRVLSARMPIPCWRTGILADYPGNSFIFLSPCFYPFLYVGDEAATKPWRPNMTASRRSPEIHKNQPRFPDSHKLTACPRPICHADARKANPIPTRRPNGPSSSILQ</sequence>
<feature type="region of interest" description="Disordered" evidence="1">
    <location>
        <begin position="103"/>
        <end position="123"/>
    </location>
</feature>
<reference evidence="3" key="4">
    <citation type="journal article" date="2015" name="G3 (Bethesda)">
        <title>Genome sequences of three phytopathogenic species of the Magnaporthaceae family of fungi.</title>
        <authorList>
            <person name="Okagaki L.H."/>
            <person name="Nunes C.C."/>
            <person name="Sailsbery J."/>
            <person name="Clay B."/>
            <person name="Brown D."/>
            <person name="John T."/>
            <person name="Oh Y."/>
            <person name="Young N."/>
            <person name="Fitzgerald M."/>
            <person name="Haas B.J."/>
            <person name="Zeng Q."/>
            <person name="Young S."/>
            <person name="Adiconis X."/>
            <person name="Fan L."/>
            <person name="Levin J.Z."/>
            <person name="Mitchell T.K."/>
            <person name="Okubara P.A."/>
            <person name="Farman M.L."/>
            <person name="Kohn L.M."/>
            <person name="Birren B."/>
            <person name="Ma L.-J."/>
            <person name="Dean R.A."/>
        </authorList>
    </citation>
    <scope>NUCLEOTIDE SEQUENCE</scope>
    <source>
        <strain evidence="3">ATCC 64411 / 73-15</strain>
    </source>
</reference>
<proteinExistence type="predicted"/>
<dbReference type="EMBL" id="GL876973">
    <property type="protein sequence ID" value="KLU89657.1"/>
    <property type="molecule type" value="Genomic_DNA"/>
</dbReference>
<reference evidence="2" key="3">
    <citation type="submission" date="2011-03" db="EMBL/GenBank/DDBJ databases">
        <title>Annotation of Magnaporthe poae ATCC 64411.</title>
        <authorList>
            <person name="Ma L.-J."/>
            <person name="Dead R."/>
            <person name="Young S.K."/>
            <person name="Zeng Q."/>
            <person name="Gargeya S."/>
            <person name="Fitzgerald M."/>
            <person name="Haas B."/>
            <person name="Abouelleil A."/>
            <person name="Alvarado L."/>
            <person name="Arachchi H.M."/>
            <person name="Berlin A."/>
            <person name="Brown A."/>
            <person name="Chapman S.B."/>
            <person name="Chen Z."/>
            <person name="Dunbar C."/>
            <person name="Freedman E."/>
            <person name="Gearin G."/>
            <person name="Gellesch M."/>
            <person name="Goldberg J."/>
            <person name="Griggs A."/>
            <person name="Gujja S."/>
            <person name="Heiman D."/>
            <person name="Howarth C."/>
            <person name="Larson L."/>
            <person name="Lui A."/>
            <person name="MacDonald P.J.P."/>
            <person name="Mehta T."/>
            <person name="Montmayeur A."/>
            <person name="Murphy C."/>
            <person name="Neiman D."/>
            <person name="Pearson M."/>
            <person name="Priest M."/>
            <person name="Roberts A."/>
            <person name="Saif S."/>
            <person name="Shea T."/>
            <person name="Shenoy N."/>
            <person name="Sisk P."/>
            <person name="Stolte C."/>
            <person name="Sykes S."/>
            <person name="Yandava C."/>
            <person name="Wortman J."/>
            <person name="Nusbaum C."/>
            <person name="Birren B."/>
        </authorList>
    </citation>
    <scope>NUCLEOTIDE SEQUENCE</scope>
    <source>
        <strain evidence="2">ATCC 64411</strain>
    </source>
</reference>